<comment type="caution">
    <text evidence="2">The sequence shown here is derived from an EMBL/GenBank/DDBJ whole genome shotgun (WGS) entry which is preliminary data.</text>
</comment>
<sequence>MKNRKKIIFILIIIIIPIIYYFFVFTSTASFGRIEKKVSMDNHFYIEVKFEDGSLRDINVPEIVWPFLKEKRTYFMDYRYNFLRKYYLVKIKEEKI</sequence>
<reference evidence="3" key="1">
    <citation type="journal article" date="2019" name="Int. J. Syst. Evol. Microbiol.">
        <title>The Global Catalogue of Microorganisms (GCM) 10K type strain sequencing project: providing services to taxonomists for standard genome sequencing and annotation.</title>
        <authorList>
            <consortium name="The Broad Institute Genomics Platform"/>
            <consortium name="The Broad Institute Genome Sequencing Center for Infectious Disease"/>
            <person name="Wu L."/>
            <person name="Ma J."/>
        </authorList>
    </citation>
    <scope>NUCLEOTIDE SEQUENCE [LARGE SCALE GENOMIC DNA]</scope>
    <source>
        <strain evidence="3">CCM 8725</strain>
    </source>
</reference>
<organism evidence="2 3">
    <name type="scientific">Paenibacillus rhizoplanae</name>
    <dbReference type="NCBI Taxonomy" id="1917181"/>
    <lineage>
        <taxon>Bacteria</taxon>
        <taxon>Bacillati</taxon>
        <taxon>Bacillota</taxon>
        <taxon>Bacilli</taxon>
        <taxon>Bacillales</taxon>
        <taxon>Paenibacillaceae</taxon>
        <taxon>Paenibacillus</taxon>
    </lineage>
</organism>
<keyword evidence="1" id="KW-1133">Transmembrane helix</keyword>
<evidence type="ECO:0008006" key="4">
    <source>
        <dbReference type="Google" id="ProtNLM"/>
    </source>
</evidence>
<evidence type="ECO:0000313" key="3">
    <source>
        <dbReference type="Proteomes" id="UP001597448"/>
    </source>
</evidence>
<keyword evidence="1" id="KW-0472">Membrane</keyword>
<dbReference type="Proteomes" id="UP001597448">
    <property type="component" value="Unassembled WGS sequence"/>
</dbReference>
<dbReference type="RefSeq" id="WP_209988378.1">
    <property type="nucleotide sequence ID" value="NZ_JBHUKY010000033.1"/>
</dbReference>
<protein>
    <recommendedName>
        <fullName evidence="4">KTSC domain-containing protein</fullName>
    </recommendedName>
</protein>
<evidence type="ECO:0000313" key="2">
    <source>
        <dbReference type="EMBL" id="MFD2411985.1"/>
    </source>
</evidence>
<gene>
    <name evidence="2" type="ORF">ACFSX3_19005</name>
</gene>
<keyword evidence="3" id="KW-1185">Reference proteome</keyword>
<name>A0ABW5FDB4_9BACL</name>
<accession>A0ABW5FDB4</accession>
<evidence type="ECO:0000256" key="1">
    <source>
        <dbReference type="SAM" id="Phobius"/>
    </source>
</evidence>
<proteinExistence type="predicted"/>
<keyword evidence="1" id="KW-0812">Transmembrane</keyword>
<feature type="transmembrane region" description="Helical" evidence="1">
    <location>
        <begin position="7"/>
        <end position="25"/>
    </location>
</feature>
<dbReference type="EMBL" id="JBHUKY010000033">
    <property type="protein sequence ID" value="MFD2411985.1"/>
    <property type="molecule type" value="Genomic_DNA"/>
</dbReference>